<reference evidence="12 13" key="1">
    <citation type="submission" date="2024-11" db="EMBL/GenBank/DDBJ databases">
        <title>Chromosome-level genome assembly of the freshwater bivalve Anodonta woodiana.</title>
        <authorList>
            <person name="Chen X."/>
        </authorList>
    </citation>
    <scope>NUCLEOTIDE SEQUENCE [LARGE SCALE GENOMIC DNA]</scope>
    <source>
        <strain evidence="12">MN2024</strain>
        <tissue evidence="12">Gills</tissue>
    </source>
</reference>
<evidence type="ECO:0000313" key="13">
    <source>
        <dbReference type="Proteomes" id="UP001634394"/>
    </source>
</evidence>
<evidence type="ECO:0000256" key="4">
    <source>
        <dbReference type="ARBA" id="ARBA00022679"/>
    </source>
</evidence>
<keyword evidence="7" id="KW-1133">Transmembrane helix</keyword>
<evidence type="ECO:0000256" key="10">
    <source>
        <dbReference type="RuleBase" id="RU363063"/>
    </source>
</evidence>
<feature type="region of interest" description="Disordered" evidence="11">
    <location>
        <begin position="332"/>
        <end position="352"/>
    </location>
</feature>
<evidence type="ECO:0000256" key="1">
    <source>
        <dbReference type="ARBA" id="ARBA00004323"/>
    </source>
</evidence>
<evidence type="ECO:0000256" key="7">
    <source>
        <dbReference type="ARBA" id="ARBA00022989"/>
    </source>
</evidence>
<dbReference type="Gene3D" id="3.90.550.50">
    <property type="match status" value="1"/>
</dbReference>
<comment type="caution">
    <text evidence="12">The sequence shown here is derived from an EMBL/GenBank/DDBJ whole genome shotgun (WGS) entry which is preliminary data.</text>
</comment>
<dbReference type="PANTHER" id="PTHR11214:SF364">
    <property type="entry name" value="HEXOSYLTRANSFERASE"/>
    <property type="match status" value="1"/>
</dbReference>
<keyword evidence="9" id="KW-0472">Membrane</keyword>
<gene>
    <name evidence="12" type="ORF">ACJMK2_011344</name>
</gene>
<evidence type="ECO:0000256" key="6">
    <source>
        <dbReference type="ARBA" id="ARBA00022968"/>
    </source>
</evidence>
<keyword evidence="5" id="KW-0812">Transmembrane</keyword>
<keyword evidence="13" id="KW-1185">Reference proteome</keyword>
<dbReference type="Proteomes" id="UP001634394">
    <property type="component" value="Unassembled WGS sequence"/>
</dbReference>
<dbReference type="EC" id="2.4.1.-" evidence="10"/>
<sequence length="412" mass="47005">MRKSPCTKLQCLYSTIIKTDWEQNSNNNILLSVHYTSTVNHPNIITPHVIDLHRLTWTRYNAHFLLPNPQLCKSVTNLLALVIVHTAPSHFERRDVMRQTILFLLGAVFDNATQIKIQDEFIKYGDLIQGNFVDAYRNLTHKGVMGYKWISENCMNAKMIVKVDDDVVVDTYKLLKEYVPKLSGRTRYILCNHIAPGTMLIIREKKNKWYVDSDLFRGYKFYPRYCSGFGVIMSTDIIPFIYRAAYLTPFFWVDDVYLYGMLPSKIKDIAYISLAGNFSLNFKKSLDCIDNITQKCPFLISGGGKPEDVVQLWDAMGRAHERTLTMEHISANNTTGNGEIHNMSGEGESTTYSDTREIPQYANINIKKEGVKPALNDGAKAAVNETKVTKTKIISTHTLESDSRKKETTNTI</sequence>
<dbReference type="Pfam" id="PF01762">
    <property type="entry name" value="Galactosyl_T"/>
    <property type="match status" value="1"/>
</dbReference>
<keyword evidence="8 10" id="KW-0333">Golgi apparatus</keyword>
<name>A0ABD3V4S0_SINWO</name>
<dbReference type="EMBL" id="JBJQND010000013">
    <property type="protein sequence ID" value="KAL3856609.1"/>
    <property type="molecule type" value="Genomic_DNA"/>
</dbReference>
<evidence type="ECO:0000256" key="3">
    <source>
        <dbReference type="ARBA" id="ARBA00022676"/>
    </source>
</evidence>
<accession>A0ABD3V4S0</accession>
<keyword evidence="3 10" id="KW-0328">Glycosyltransferase</keyword>
<dbReference type="PANTHER" id="PTHR11214">
    <property type="entry name" value="BETA-1,3-N-ACETYLGLUCOSAMINYLTRANSFERASE"/>
    <property type="match status" value="1"/>
</dbReference>
<dbReference type="InterPro" id="IPR002659">
    <property type="entry name" value="Glyco_trans_31"/>
</dbReference>
<dbReference type="GO" id="GO:0000139">
    <property type="term" value="C:Golgi membrane"/>
    <property type="evidence" value="ECO:0007669"/>
    <property type="project" value="UniProtKB-SubCell"/>
</dbReference>
<dbReference type="GO" id="GO:0016757">
    <property type="term" value="F:glycosyltransferase activity"/>
    <property type="evidence" value="ECO:0007669"/>
    <property type="project" value="UniProtKB-KW"/>
</dbReference>
<proteinExistence type="inferred from homology"/>
<protein>
    <recommendedName>
        <fullName evidence="10">Hexosyltransferase</fullName>
        <ecNumber evidence="10">2.4.1.-</ecNumber>
    </recommendedName>
</protein>
<keyword evidence="4" id="KW-0808">Transferase</keyword>
<comment type="similarity">
    <text evidence="2 10">Belongs to the glycosyltransferase 31 family.</text>
</comment>
<evidence type="ECO:0000313" key="12">
    <source>
        <dbReference type="EMBL" id="KAL3856609.1"/>
    </source>
</evidence>
<keyword evidence="6" id="KW-0735">Signal-anchor</keyword>
<evidence type="ECO:0000256" key="9">
    <source>
        <dbReference type="ARBA" id="ARBA00023136"/>
    </source>
</evidence>
<evidence type="ECO:0000256" key="11">
    <source>
        <dbReference type="SAM" id="MobiDB-lite"/>
    </source>
</evidence>
<evidence type="ECO:0000256" key="8">
    <source>
        <dbReference type="ARBA" id="ARBA00023034"/>
    </source>
</evidence>
<dbReference type="AlphaFoldDB" id="A0ABD3V4S0"/>
<evidence type="ECO:0000256" key="2">
    <source>
        <dbReference type="ARBA" id="ARBA00008661"/>
    </source>
</evidence>
<comment type="subcellular location">
    <subcellularLocation>
        <location evidence="1 10">Golgi apparatus membrane</location>
        <topology evidence="1 10">Single-pass type II membrane protein</topology>
    </subcellularLocation>
</comment>
<evidence type="ECO:0000256" key="5">
    <source>
        <dbReference type="ARBA" id="ARBA00022692"/>
    </source>
</evidence>
<organism evidence="12 13">
    <name type="scientific">Sinanodonta woodiana</name>
    <name type="common">Chinese pond mussel</name>
    <name type="synonym">Anodonta woodiana</name>
    <dbReference type="NCBI Taxonomy" id="1069815"/>
    <lineage>
        <taxon>Eukaryota</taxon>
        <taxon>Metazoa</taxon>
        <taxon>Spiralia</taxon>
        <taxon>Lophotrochozoa</taxon>
        <taxon>Mollusca</taxon>
        <taxon>Bivalvia</taxon>
        <taxon>Autobranchia</taxon>
        <taxon>Heteroconchia</taxon>
        <taxon>Palaeoheterodonta</taxon>
        <taxon>Unionida</taxon>
        <taxon>Unionoidea</taxon>
        <taxon>Unionidae</taxon>
        <taxon>Unioninae</taxon>
        <taxon>Sinanodonta</taxon>
    </lineage>
</organism>